<keyword evidence="3 7" id="KW-0515">Mutator protein</keyword>
<comment type="subcellular location">
    <subcellularLocation>
        <location evidence="7">Cytoplasm</location>
    </subcellularLocation>
</comment>
<dbReference type="CDD" id="cd03586">
    <property type="entry name" value="PolY_Pol_IV_kappa"/>
    <property type="match status" value="1"/>
</dbReference>
<feature type="site" description="Substrate discrimination" evidence="7">
    <location>
        <position position="51"/>
    </location>
</feature>
<comment type="cofactor">
    <cofactor evidence="7">
        <name>Mg(2+)</name>
        <dbReference type="ChEBI" id="CHEBI:18420"/>
    </cofactor>
    <text evidence="7">Binds 2 magnesium ions per subunit.</text>
</comment>
<keyword evidence="7" id="KW-0963">Cytoplasm</keyword>
<dbReference type="EMBL" id="FNCE01000002">
    <property type="protein sequence ID" value="SDF81954.1"/>
    <property type="molecule type" value="Genomic_DNA"/>
</dbReference>
<dbReference type="Pfam" id="PF11799">
    <property type="entry name" value="IMS_C"/>
    <property type="match status" value="1"/>
</dbReference>
<dbReference type="InterPro" id="IPR024728">
    <property type="entry name" value="PolY_HhH_motif"/>
</dbReference>
<dbReference type="Gene3D" id="3.40.1170.60">
    <property type="match status" value="1"/>
</dbReference>
<gene>
    <name evidence="7" type="primary">dinB</name>
    <name evidence="9" type="ORF">SAMN05216241_102454</name>
</gene>
<dbReference type="Pfam" id="PF11798">
    <property type="entry name" value="IMS_HHH"/>
    <property type="match status" value="1"/>
</dbReference>
<dbReference type="InterPro" id="IPR001126">
    <property type="entry name" value="UmuC"/>
</dbReference>
<dbReference type="PROSITE" id="PS50173">
    <property type="entry name" value="UMUC"/>
    <property type="match status" value="1"/>
</dbReference>
<keyword evidence="10" id="KW-1185">Reference proteome</keyword>
<dbReference type="NCBIfam" id="NF002751">
    <property type="entry name" value="PRK02794.1"/>
    <property type="match status" value="1"/>
</dbReference>
<evidence type="ECO:0000259" key="8">
    <source>
        <dbReference type="PROSITE" id="PS50173"/>
    </source>
</evidence>
<dbReference type="InterPro" id="IPR017961">
    <property type="entry name" value="DNA_pol_Y-fam_little_finger"/>
</dbReference>
<dbReference type="GO" id="GO:0006261">
    <property type="term" value="P:DNA-templated DNA replication"/>
    <property type="evidence" value="ECO:0007669"/>
    <property type="project" value="UniProtKB-UniRule"/>
</dbReference>
<dbReference type="GO" id="GO:0000287">
    <property type="term" value="F:magnesium ion binding"/>
    <property type="evidence" value="ECO:0007669"/>
    <property type="project" value="UniProtKB-UniRule"/>
</dbReference>
<evidence type="ECO:0000256" key="7">
    <source>
        <dbReference type="HAMAP-Rule" id="MF_01113"/>
    </source>
</evidence>
<comment type="subunit">
    <text evidence="2 7">Monomer.</text>
</comment>
<keyword evidence="7" id="KW-0548">Nucleotidyltransferase</keyword>
<keyword evidence="7" id="KW-0227">DNA damage</keyword>
<evidence type="ECO:0000256" key="5">
    <source>
        <dbReference type="ARBA" id="ARBA00025589"/>
    </source>
</evidence>
<proteinExistence type="inferred from homology"/>
<evidence type="ECO:0000256" key="2">
    <source>
        <dbReference type="ARBA" id="ARBA00011245"/>
    </source>
</evidence>
<dbReference type="Pfam" id="PF00817">
    <property type="entry name" value="IMS"/>
    <property type="match status" value="1"/>
</dbReference>
<dbReference type="STRING" id="1082479.SAMN05216241_102454"/>
<dbReference type="Gene3D" id="3.30.1490.100">
    <property type="entry name" value="DNA polymerase, Y-family, little finger domain"/>
    <property type="match status" value="1"/>
</dbReference>
<dbReference type="GO" id="GO:0006281">
    <property type="term" value="P:DNA repair"/>
    <property type="evidence" value="ECO:0007669"/>
    <property type="project" value="UniProtKB-UniRule"/>
</dbReference>
<dbReference type="InterPro" id="IPR043128">
    <property type="entry name" value="Rev_trsase/Diguanyl_cyclase"/>
</dbReference>
<keyword evidence="7" id="KW-0460">Magnesium</keyword>
<evidence type="ECO:0000256" key="1">
    <source>
        <dbReference type="ARBA" id="ARBA00010945"/>
    </source>
</evidence>
<keyword evidence="7" id="KW-0479">Metal-binding</keyword>
<dbReference type="Gene3D" id="3.30.70.270">
    <property type="match status" value="1"/>
</dbReference>
<comment type="function">
    <text evidence="5 7">Poorly processive, error-prone DNA polymerase involved in untargeted mutagenesis. Copies undamaged DNA at stalled replication forks, which arise in vivo from mismatched or misaligned primer ends. These misaligned primers can be extended by PolIV. Exhibits no 3'-5' exonuclease (proofreading) activity. May be involved in translesional synthesis, in conjunction with the beta clamp from PolIII.</text>
</comment>
<dbReference type="PANTHER" id="PTHR11076:SF33">
    <property type="entry name" value="DNA POLYMERASE KAPPA"/>
    <property type="match status" value="1"/>
</dbReference>
<name>A0A1G7P6U2_9PROT</name>
<feature type="domain" description="UmuC" evidence="8">
    <location>
        <begin position="42"/>
        <end position="222"/>
    </location>
</feature>
<sequence>MTPVESVCRHCLTRATGYAGGVCGQCGRRALVAHPELGDLALAHLDCDAFYASVEKRDRPELADSPLIVGGGRRGAVMACCYITRMTGVRSAMPMRRALALCPDATVIRPDMAKYREAGRHIRQLMESVTPLVEPVSIDEAYLDLSGTEALHGGPPAQTLARLVQRIEREVGVTASIGLSYAKVLAKIASGADKPRGFVAVGRGDVEDFLAPKPVSIIPGVGSSLEQALLRDGICTVGDLARHGESQLVARYGAMGRRLAQVARGLDDRPVAPGGPPKSVSAETTFDSDVAATDALLAALWPLAERVSARLKEQDRAAGSVRIKLKTRSFRVLSRSQRLDDPTKLAERLYAVAAPLVEQAAGYGPFRLVGIAAAELTDGVHADPPNLLAPERQRTAAVESAMDAVRAKLGPGAITKGRGLG</sequence>
<feature type="binding site" evidence="7">
    <location>
        <position position="46"/>
    </location>
    <ligand>
        <name>Mg(2+)</name>
        <dbReference type="ChEBI" id="CHEBI:18420"/>
    </ligand>
</feature>
<evidence type="ECO:0000313" key="10">
    <source>
        <dbReference type="Proteomes" id="UP000199415"/>
    </source>
</evidence>
<dbReference type="InterPro" id="IPR036775">
    <property type="entry name" value="DNA_pol_Y-fam_lit_finger_sf"/>
</dbReference>
<dbReference type="SUPFAM" id="SSF100879">
    <property type="entry name" value="Lesion bypass DNA polymerase (Y-family), little finger domain"/>
    <property type="match status" value="1"/>
</dbReference>
<dbReference type="HAMAP" id="MF_01113">
    <property type="entry name" value="DNApol_IV"/>
    <property type="match status" value="1"/>
</dbReference>
<keyword evidence="4 7" id="KW-0239">DNA-directed DNA polymerase</keyword>
<evidence type="ECO:0000313" key="9">
    <source>
        <dbReference type="EMBL" id="SDF81954.1"/>
    </source>
</evidence>
<dbReference type="InterPro" id="IPR043502">
    <property type="entry name" value="DNA/RNA_pol_sf"/>
</dbReference>
<dbReference type="RefSeq" id="WP_090019059.1">
    <property type="nucleotide sequence ID" value="NZ_FNCE01000002.1"/>
</dbReference>
<comment type="similarity">
    <text evidence="1 7">Belongs to the DNA polymerase type-Y family.</text>
</comment>
<keyword evidence="7" id="KW-0808">Transferase</keyword>
<protein>
    <recommendedName>
        <fullName evidence="7">DNA polymerase IV</fullName>
        <shortName evidence="7">Pol IV</shortName>
        <ecNumber evidence="7">2.7.7.7</ecNumber>
    </recommendedName>
</protein>
<dbReference type="GO" id="GO:0005829">
    <property type="term" value="C:cytosol"/>
    <property type="evidence" value="ECO:0007669"/>
    <property type="project" value="TreeGrafter"/>
</dbReference>
<keyword evidence="7" id="KW-0235">DNA replication</keyword>
<dbReference type="Gene3D" id="1.10.150.20">
    <property type="entry name" value="5' to 3' exonuclease, C-terminal subdomain"/>
    <property type="match status" value="1"/>
</dbReference>
<evidence type="ECO:0000256" key="3">
    <source>
        <dbReference type="ARBA" id="ARBA00022457"/>
    </source>
</evidence>
<dbReference type="InterPro" id="IPR050116">
    <property type="entry name" value="DNA_polymerase-Y"/>
</dbReference>
<dbReference type="Proteomes" id="UP000199415">
    <property type="component" value="Unassembled WGS sequence"/>
</dbReference>
<dbReference type="AlphaFoldDB" id="A0A1G7P6U2"/>
<dbReference type="GO" id="GO:0003887">
    <property type="term" value="F:DNA-directed DNA polymerase activity"/>
    <property type="evidence" value="ECO:0007669"/>
    <property type="project" value="UniProtKB-UniRule"/>
</dbReference>
<comment type="catalytic activity">
    <reaction evidence="6 7">
        <text>DNA(n) + a 2'-deoxyribonucleoside 5'-triphosphate = DNA(n+1) + diphosphate</text>
        <dbReference type="Rhea" id="RHEA:22508"/>
        <dbReference type="Rhea" id="RHEA-COMP:17339"/>
        <dbReference type="Rhea" id="RHEA-COMP:17340"/>
        <dbReference type="ChEBI" id="CHEBI:33019"/>
        <dbReference type="ChEBI" id="CHEBI:61560"/>
        <dbReference type="ChEBI" id="CHEBI:173112"/>
        <dbReference type="EC" id="2.7.7.7"/>
    </reaction>
</comment>
<dbReference type="OrthoDB" id="9808813at2"/>
<dbReference type="NCBIfam" id="NF002677">
    <property type="entry name" value="PRK02406.1"/>
    <property type="match status" value="1"/>
</dbReference>
<dbReference type="PANTHER" id="PTHR11076">
    <property type="entry name" value="DNA REPAIR POLYMERASE UMUC / TRANSFERASE FAMILY MEMBER"/>
    <property type="match status" value="1"/>
</dbReference>
<evidence type="ECO:0000256" key="6">
    <source>
        <dbReference type="ARBA" id="ARBA00049244"/>
    </source>
</evidence>
<feature type="active site" evidence="7">
    <location>
        <position position="140"/>
    </location>
</feature>
<dbReference type="InterPro" id="IPR022880">
    <property type="entry name" value="DNApol_IV"/>
</dbReference>
<accession>A0A1G7P6U2</accession>
<dbReference type="GO" id="GO:0042276">
    <property type="term" value="P:error-prone translesion synthesis"/>
    <property type="evidence" value="ECO:0007669"/>
    <property type="project" value="TreeGrafter"/>
</dbReference>
<dbReference type="GO" id="GO:0003684">
    <property type="term" value="F:damaged DNA binding"/>
    <property type="evidence" value="ECO:0007669"/>
    <property type="project" value="InterPro"/>
</dbReference>
<dbReference type="SUPFAM" id="SSF56672">
    <property type="entry name" value="DNA/RNA polymerases"/>
    <property type="match status" value="1"/>
</dbReference>
<dbReference type="EC" id="2.7.7.7" evidence="7"/>
<reference evidence="9 10" key="1">
    <citation type="submission" date="2016-10" db="EMBL/GenBank/DDBJ databases">
        <authorList>
            <person name="de Groot N.N."/>
        </authorList>
    </citation>
    <scope>NUCLEOTIDE SEQUENCE [LARGE SCALE GENOMIC DNA]</scope>
    <source>
        <strain evidence="9 10">DSM 25584</strain>
    </source>
</reference>
<feature type="binding site" evidence="7">
    <location>
        <position position="139"/>
    </location>
    <ligand>
        <name>Mg(2+)</name>
        <dbReference type="ChEBI" id="CHEBI:18420"/>
    </ligand>
</feature>
<keyword evidence="7" id="KW-0234">DNA repair</keyword>
<dbReference type="GO" id="GO:0009432">
    <property type="term" value="P:SOS response"/>
    <property type="evidence" value="ECO:0007669"/>
    <property type="project" value="TreeGrafter"/>
</dbReference>
<organism evidence="9 10">
    <name type="scientific">Limimonas halophila</name>
    <dbReference type="NCBI Taxonomy" id="1082479"/>
    <lineage>
        <taxon>Bacteria</taxon>
        <taxon>Pseudomonadati</taxon>
        <taxon>Pseudomonadota</taxon>
        <taxon>Alphaproteobacteria</taxon>
        <taxon>Rhodospirillales</taxon>
        <taxon>Rhodovibrionaceae</taxon>
        <taxon>Limimonas</taxon>
    </lineage>
</organism>
<evidence type="ECO:0000256" key="4">
    <source>
        <dbReference type="ARBA" id="ARBA00022932"/>
    </source>
</evidence>
<keyword evidence="7" id="KW-0238">DNA-binding</keyword>